<gene>
    <name evidence="7" type="ORF">H103_06421</name>
</gene>
<dbReference type="GO" id="GO:0016929">
    <property type="term" value="F:deSUMOylase activity"/>
    <property type="evidence" value="ECO:0007669"/>
    <property type="project" value="TreeGrafter"/>
</dbReference>
<reference evidence="7" key="1">
    <citation type="submission" date="2014-02" db="EMBL/GenBank/DDBJ databases">
        <title>The Genome Sequence of Trichophyton rubrum (morphotype fischeri) CBS 288.86.</title>
        <authorList>
            <consortium name="The Broad Institute Genomics Platform"/>
            <person name="Cuomo C.A."/>
            <person name="White T.C."/>
            <person name="Graser Y."/>
            <person name="Martinez-Rossi N."/>
            <person name="Heitman J."/>
            <person name="Young S.K."/>
            <person name="Zeng Q."/>
            <person name="Gargeya S."/>
            <person name="Abouelleil A."/>
            <person name="Alvarado L."/>
            <person name="Chapman S.B."/>
            <person name="Gainer-Dewar J."/>
            <person name="Goldberg J."/>
            <person name="Griggs A."/>
            <person name="Gujja S."/>
            <person name="Hansen M."/>
            <person name="Howarth C."/>
            <person name="Imamovic A."/>
            <person name="Larimer J."/>
            <person name="Martinez D."/>
            <person name="Murphy C."/>
            <person name="Pearson M.D."/>
            <person name="Persinoti G."/>
            <person name="Poon T."/>
            <person name="Priest M."/>
            <person name="Roberts A.D."/>
            <person name="Saif S."/>
            <person name="Shea T.D."/>
            <person name="Sykes S.N."/>
            <person name="Wortman J."/>
            <person name="Nusbaum C."/>
            <person name="Birren B."/>
        </authorList>
    </citation>
    <scope>NUCLEOTIDE SEQUENCE [LARGE SCALE GENOMIC DNA]</scope>
    <source>
        <strain evidence="7">CBS 288.86</strain>
    </source>
</reference>
<dbReference type="SUPFAM" id="SSF54001">
    <property type="entry name" value="Cysteine proteinases"/>
    <property type="match status" value="1"/>
</dbReference>
<dbReference type="GO" id="GO:0006508">
    <property type="term" value="P:proteolysis"/>
    <property type="evidence" value="ECO:0007669"/>
    <property type="project" value="UniProtKB-KW"/>
</dbReference>
<evidence type="ECO:0000256" key="4">
    <source>
        <dbReference type="ARBA" id="ARBA00022807"/>
    </source>
</evidence>
<evidence type="ECO:0000256" key="2">
    <source>
        <dbReference type="ARBA" id="ARBA00022670"/>
    </source>
</evidence>
<dbReference type="GO" id="GO:0005634">
    <property type="term" value="C:nucleus"/>
    <property type="evidence" value="ECO:0007669"/>
    <property type="project" value="TreeGrafter"/>
</dbReference>
<feature type="compositionally biased region" description="Low complexity" evidence="5">
    <location>
        <begin position="432"/>
        <end position="444"/>
    </location>
</feature>
<feature type="region of interest" description="Disordered" evidence="5">
    <location>
        <begin position="432"/>
        <end position="464"/>
    </location>
</feature>
<organism evidence="7">
    <name type="scientific">Trichophyton rubrum CBS 288.86</name>
    <dbReference type="NCBI Taxonomy" id="1215330"/>
    <lineage>
        <taxon>Eukaryota</taxon>
        <taxon>Fungi</taxon>
        <taxon>Dikarya</taxon>
        <taxon>Ascomycota</taxon>
        <taxon>Pezizomycotina</taxon>
        <taxon>Eurotiomycetes</taxon>
        <taxon>Eurotiomycetidae</taxon>
        <taxon>Onygenales</taxon>
        <taxon>Arthrodermataceae</taxon>
        <taxon>Trichophyton</taxon>
    </lineage>
</organism>
<feature type="compositionally biased region" description="Polar residues" evidence="5">
    <location>
        <begin position="131"/>
        <end position="142"/>
    </location>
</feature>
<evidence type="ECO:0000259" key="6">
    <source>
        <dbReference type="PROSITE" id="PS50600"/>
    </source>
</evidence>
<evidence type="ECO:0000256" key="3">
    <source>
        <dbReference type="ARBA" id="ARBA00022801"/>
    </source>
</evidence>
<feature type="domain" description="Ubiquitin-like protease family profile" evidence="6">
    <location>
        <begin position="698"/>
        <end position="868"/>
    </location>
</feature>
<sequence length="913" mass="101186">MAFQSEQMEWEPTTPIRTLLPGQVLTLQRELLVARAGRRRTMGLEYPTTAADHRPALTRRPLERSSPKRQWARILAGVDVRFGEAPPAAPENGPVAQPCLPLNKDSPPITPRKRVIEEVDEPEQYEDRFSDQNGQEASSSVPNVIDSPQDVSMIDVFTPPHQSQEAALAQPSPPQVEETASLLEAIGLRSPEGTRVKRPNWFELQNRNRDGMAGSSLEASLQFGSSSHGAVDVNSLLSQIPGSWPASPPRSLAAPVDLPVQPSPEVKDAPPSPNSRAREFMMVGGIEYAGPEGSTVVPRPADVPMTSLQPESRLLKTVECLRSVYSLPKCLMDCYGWTMQTSKNMISSAKRIAIDSWTSQTSQPTPLPAATRQSPRRRTEPRRDRKLQGSSMEQRRARQLQEKRMKRKKTASRAVRELQSSITAKLYVPEAKPVSVPSAAPAPARLDQRGVSRRRRSKTTKSSIEKIMPHKPGFAIAPGRVTKQRIVRPAKDTFRGSIIEYRGYRPDASFEERRRRVEKLNLDFVLKSRPAQVLLPEPQQQPESPVAPVTSELSETSEPPPPASASVLSITPGPCITTTKPSIPEGVTPTDSSRIDESYDGYTPRPAGPRTRRRVHWHEASGAPLGQPVVDIRVYDPSAPVRPAAGVEDSQQPAHTTIGDKSPEGPFIKPISSKWDSRLTADMSLPDYRQVGTTISGDPLTRKDFATCYTPLAWLNDEVINAYLAIILDYARRASGSSGRHREPKYHAFNSFFYSSLRDRGYESVRRWASRAKIGGPALLGVEVVLIPIHNQAHWTLMVVKPKARTIEYFDSLGGASRAHIDRVKEWLQGELCDLFVEEEWRVLPTNSPQQDNGSDCGVFLLTTAKLVVLGLPLSYGARDIPTIRKRIVAEILNGGFEGDFDPKVEFPVRPRL</sequence>
<evidence type="ECO:0000256" key="1">
    <source>
        <dbReference type="ARBA" id="ARBA00005234"/>
    </source>
</evidence>
<feature type="region of interest" description="Disordered" evidence="5">
    <location>
        <begin position="533"/>
        <end position="613"/>
    </location>
</feature>
<dbReference type="Proteomes" id="UP000023758">
    <property type="component" value="Unassembled WGS sequence"/>
</dbReference>
<protein>
    <recommendedName>
        <fullName evidence="6">Ubiquitin-like protease family profile domain-containing protein</fullName>
    </recommendedName>
</protein>
<dbReference type="InterPro" id="IPR038765">
    <property type="entry name" value="Papain-like_cys_pep_sf"/>
</dbReference>
<feature type="region of interest" description="Disordered" evidence="5">
    <location>
        <begin position="642"/>
        <end position="669"/>
    </location>
</feature>
<accession>A0A022VW55</accession>
<dbReference type="PANTHER" id="PTHR12606:SF141">
    <property type="entry name" value="GH15225P-RELATED"/>
    <property type="match status" value="1"/>
</dbReference>
<dbReference type="InterPro" id="IPR003653">
    <property type="entry name" value="Peptidase_C48_C"/>
</dbReference>
<feature type="compositionally biased region" description="Low complexity" evidence="5">
    <location>
        <begin position="533"/>
        <end position="557"/>
    </location>
</feature>
<dbReference type="EMBL" id="KK207889">
    <property type="protein sequence ID" value="EZF50330.1"/>
    <property type="molecule type" value="Genomic_DNA"/>
</dbReference>
<feature type="compositionally biased region" description="Basic and acidic residues" evidence="5">
    <location>
        <begin position="377"/>
        <end position="403"/>
    </location>
</feature>
<comment type="similarity">
    <text evidence="1">Belongs to the peptidase C48 family.</text>
</comment>
<dbReference type="Gene3D" id="3.40.395.10">
    <property type="entry name" value="Adenoviral Proteinase, Chain A"/>
    <property type="match status" value="1"/>
</dbReference>
<feature type="region of interest" description="Disordered" evidence="5">
    <location>
        <begin position="85"/>
        <end position="146"/>
    </location>
</feature>
<keyword evidence="3" id="KW-0378">Hydrolase</keyword>
<name>A0A022VW55_TRIRU</name>
<dbReference type="GO" id="GO:0016926">
    <property type="term" value="P:protein desumoylation"/>
    <property type="evidence" value="ECO:0007669"/>
    <property type="project" value="TreeGrafter"/>
</dbReference>
<keyword evidence="4" id="KW-0788">Thiol protease</keyword>
<evidence type="ECO:0000256" key="5">
    <source>
        <dbReference type="SAM" id="MobiDB-lite"/>
    </source>
</evidence>
<dbReference type="OrthoDB" id="1939479at2759"/>
<dbReference type="Pfam" id="PF02902">
    <property type="entry name" value="Peptidase_C48"/>
    <property type="match status" value="1"/>
</dbReference>
<proteinExistence type="inferred from homology"/>
<evidence type="ECO:0000313" key="7">
    <source>
        <dbReference type="EMBL" id="EZF50330.1"/>
    </source>
</evidence>
<dbReference type="PANTHER" id="PTHR12606">
    <property type="entry name" value="SENTRIN/SUMO-SPECIFIC PROTEASE"/>
    <property type="match status" value="1"/>
</dbReference>
<feature type="region of interest" description="Disordered" evidence="5">
    <location>
        <begin position="246"/>
        <end position="274"/>
    </location>
</feature>
<dbReference type="HOGENOM" id="CLU_014800_0_0_1"/>
<feature type="region of interest" description="Disordered" evidence="5">
    <location>
        <begin position="357"/>
        <end position="416"/>
    </location>
</feature>
<keyword evidence="2" id="KW-0645">Protease</keyword>
<dbReference type="AlphaFoldDB" id="A0A022VW55"/>
<dbReference type="PROSITE" id="PS50600">
    <property type="entry name" value="ULP_PROTEASE"/>
    <property type="match status" value="1"/>
</dbReference>